<gene>
    <name evidence="1" type="ORF">W822_11240</name>
</gene>
<dbReference type="AlphaFoldDB" id="V8QUM8"/>
<dbReference type="InterPro" id="IPR018696">
    <property type="entry name" value="DUF2195"/>
</dbReference>
<keyword evidence="1" id="KW-0560">Oxidoreductase</keyword>
<dbReference type="STRING" id="1424334.W822_11240"/>
<dbReference type="EMBL" id="AYXT01000009">
    <property type="protein sequence ID" value="ETF03357.1"/>
    <property type="molecule type" value="Genomic_DNA"/>
</dbReference>
<name>V8QUM8_9BURK</name>
<evidence type="ECO:0000313" key="1">
    <source>
        <dbReference type="EMBL" id="ETF03357.1"/>
    </source>
</evidence>
<dbReference type="Pfam" id="PF09961">
    <property type="entry name" value="DUF2195"/>
    <property type="match status" value="1"/>
</dbReference>
<keyword evidence="1" id="KW-0223">Dioxygenase</keyword>
<reference evidence="1 2" key="1">
    <citation type="journal article" date="2014" name="Genome Announc.">
        <title>Draft Genome Sequence of Advenella kashmirensis Strain W13003, a Polycyclic Aromatic Hydrocarbon-Degrading Bacterium.</title>
        <authorList>
            <person name="Wang X."/>
            <person name="Jin D."/>
            <person name="Zhou L."/>
            <person name="Wu L."/>
            <person name="An W."/>
            <person name="Zhao L."/>
        </authorList>
    </citation>
    <scope>NUCLEOTIDE SEQUENCE [LARGE SCALE GENOMIC DNA]</scope>
    <source>
        <strain evidence="1 2">W13003</strain>
    </source>
</reference>
<dbReference type="GO" id="GO:0051213">
    <property type="term" value="F:dioxygenase activity"/>
    <property type="evidence" value="ECO:0007669"/>
    <property type="project" value="UniProtKB-KW"/>
</dbReference>
<accession>V8QUM8</accession>
<dbReference type="PATRIC" id="fig|1424334.3.peg.2260"/>
<protein>
    <submittedName>
        <fullName evidence="1">3-phenylpropionate/cinnamic acid dioxygenase ferredoxin subunit</fullName>
    </submittedName>
</protein>
<dbReference type="HOGENOM" id="CLU_163897_0_0_4"/>
<organism evidence="1 2">
    <name type="scientific">Advenella kashmirensis W13003</name>
    <dbReference type="NCBI Taxonomy" id="1424334"/>
    <lineage>
        <taxon>Bacteria</taxon>
        <taxon>Pseudomonadati</taxon>
        <taxon>Pseudomonadota</taxon>
        <taxon>Betaproteobacteria</taxon>
        <taxon>Burkholderiales</taxon>
        <taxon>Alcaligenaceae</taxon>
    </lineage>
</organism>
<keyword evidence="2" id="KW-1185">Reference proteome</keyword>
<dbReference type="Proteomes" id="UP000018733">
    <property type="component" value="Unassembled WGS sequence"/>
</dbReference>
<comment type="caution">
    <text evidence="1">The sequence shown here is derived from an EMBL/GenBank/DDBJ whole genome shotgun (WGS) entry which is preliminary data.</text>
</comment>
<evidence type="ECO:0000313" key="2">
    <source>
        <dbReference type="Proteomes" id="UP000018733"/>
    </source>
</evidence>
<proteinExistence type="predicted"/>
<dbReference type="eggNOG" id="COG4893">
    <property type="taxonomic scope" value="Bacteria"/>
</dbReference>
<sequence length="115" mass="11948">MLFACIVLPIHAAPLHIQNDVSACAAIQARAVSTQADLVLADIAIDSHKPVGDCGCLSALIQYHSEVSVGGSPQVLQSGLLAVKHSEEKRLVLATEPGLIADSPVSLRFSCAPPL</sequence>